<reference evidence="3" key="1">
    <citation type="submission" date="2016-04" db="UniProtKB">
        <authorList>
            <consortium name="WormBaseParasite"/>
        </authorList>
    </citation>
    <scope>IDENTIFICATION</scope>
</reference>
<dbReference type="WBParaSite" id="HDID_0000278001-mRNA-1">
    <property type="protein sequence ID" value="HDID_0000278001-mRNA-1"/>
    <property type="gene ID" value="HDID_0000278001"/>
</dbReference>
<reference evidence="1 2" key="2">
    <citation type="submission" date="2018-11" db="EMBL/GenBank/DDBJ databases">
        <authorList>
            <consortium name="Pathogen Informatics"/>
        </authorList>
    </citation>
    <scope>NUCLEOTIDE SEQUENCE [LARGE SCALE GENOMIC DNA]</scope>
</reference>
<gene>
    <name evidence="1" type="ORF">HDID_LOCUS2778</name>
</gene>
<dbReference type="AlphaFoldDB" id="A0A158QDC9"/>
<evidence type="ECO:0000313" key="1">
    <source>
        <dbReference type="EMBL" id="VDL22074.1"/>
    </source>
</evidence>
<sequence length="219" mass="23393">MVPISDQQSESSGLLSSYARQISLNDATTAKLLAGQQQQLQAQQQAAQGTLSTTFSTDAGTSNPFPTSLSGTLPVYYPGKTDSIEIGSMGSDLYNQAKVYLIKVADPNALDQQQNNQLRTSMINNIYDDDIMHPGVRSAFHAVTPTIVRLSGSNEPSGLIVCHRLADDGSNLSKTQSEADFVAGGDRIWTPSQTQSYVLISATQSETPSQSTNADISSQ</sequence>
<dbReference type="Proteomes" id="UP000274504">
    <property type="component" value="Unassembled WGS sequence"/>
</dbReference>
<name>A0A158QDC9_HYMDI</name>
<evidence type="ECO:0000313" key="3">
    <source>
        <dbReference type="WBParaSite" id="HDID_0000278001-mRNA-1"/>
    </source>
</evidence>
<organism evidence="3">
    <name type="scientific">Hymenolepis diminuta</name>
    <name type="common">Rat tapeworm</name>
    <dbReference type="NCBI Taxonomy" id="6216"/>
    <lineage>
        <taxon>Eukaryota</taxon>
        <taxon>Metazoa</taxon>
        <taxon>Spiralia</taxon>
        <taxon>Lophotrochozoa</taxon>
        <taxon>Platyhelminthes</taxon>
        <taxon>Cestoda</taxon>
        <taxon>Eucestoda</taxon>
        <taxon>Cyclophyllidea</taxon>
        <taxon>Hymenolepididae</taxon>
        <taxon>Hymenolepis</taxon>
    </lineage>
</organism>
<dbReference type="OrthoDB" id="6251691at2759"/>
<accession>A0A158QDC9</accession>
<protein>
    <submittedName>
        <fullName evidence="3">PID domain-containing protein</fullName>
    </submittedName>
</protein>
<dbReference type="EMBL" id="UYSG01000731">
    <property type="protein sequence ID" value="VDL22074.1"/>
    <property type="molecule type" value="Genomic_DNA"/>
</dbReference>
<evidence type="ECO:0000313" key="2">
    <source>
        <dbReference type="Proteomes" id="UP000274504"/>
    </source>
</evidence>
<proteinExistence type="predicted"/>